<keyword evidence="2" id="KW-1185">Reference proteome</keyword>
<comment type="caution">
    <text evidence="1">The sequence shown here is derived from an EMBL/GenBank/DDBJ whole genome shotgun (WGS) entry which is preliminary data.</text>
</comment>
<gene>
    <name evidence="1" type="ORF">IEE83_06290</name>
</gene>
<evidence type="ECO:0000313" key="2">
    <source>
        <dbReference type="Proteomes" id="UP000634134"/>
    </source>
</evidence>
<organism evidence="1 2">
    <name type="scientific">Dyadobacter subterraneus</name>
    <dbReference type="NCBI Taxonomy" id="2773304"/>
    <lineage>
        <taxon>Bacteria</taxon>
        <taxon>Pseudomonadati</taxon>
        <taxon>Bacteroidota</taxon>
        <taxon>Cytophagia</taxon>
        <taxon>Cytophagales</taxon>
        <taxon>Spirosomataceae</taxon>
        <taxon>Dyadobacter</taxon>
    </lineage>
</organism>
<proteinExistence type="predicted"/>
<reference evidence="2" key="1">
    <citation type="submission" date="2023-07" db="EMBL/GenBank/DDBJ databases">
        <title>Dyadobacter sp. nov 'subterranea' isolated from contaminted grondwater.</title>
        <authorList>
            <person name="Szabo I."/>
            <person name="Al-Omari J."/>
            <person name="Szerdahelyi S.G."/>
            <person name="Rado J."/>
        </authorList>
    </citation>
    <scope>NUCLEOTIDE SEQUENCE [LARGE SCALE GENOMIC DNA]</scope>
    <source>
        <strain evidence="2">UP-52</strain>
    </source>
</reference>
<evidence type="ECO:0000313" key="1">
    <source>
        <dbReference type="EMBL" id="MBE9461485.1"/>
    </source>
</evidence>
<dbReference type="Proteomes" id="UP000634134">
    <property type="component" value="Unassembled WGS sequence"/>
</dbReference>
<dbReference type="EMBL" id="JACYGY010000001">
    <property type="protein sequence ID" value="MBE9461485.1"/>
    <property type="molecule type" value="Genomic_DNA"/>
</dbReference>
<sequence>MSTYLELLSNTFKSDSKQSFAFNALLEKGKQVFGNAEEFSLWLENSYSNSDQKSIDFIMDEIDRLAQGYCV</sequence>
<accession>A0ABR9W7Q3</accession>
<dbReference type="RefSeq" id="WP_194119759.1">
    <property type="nucleotide sequence ID" value="NZ_JACYGY010000001.1"/>
</dbReference>
<protein>
    <submittedName>
        <fullName evidence="1">Uncharacterized protein</fullName>
    </submittedName>
</protein>
<name>A0ABR9W7Q3_9BACT</name>